<accession>A0ABY9J6P1</accession>
<organism evidence="2 3">
    <name type="scientific">Streptomyces glycanivorans</name>
    <dbReference type="NCBI Taxonomy" id="3033808"/>
    <lineage>
        <taxon>Bacteria</taxon>
        <taxon>Bacillati</taxon>
        <taxon>Actinomycetota</taxon>
        <taxon>Actinomycetes</taxon>
        <taxon>Kitasatosporales</taxon>
        <taxon>Streptomycetaceae</taxon>
        <taxon>Streptomyces</taxon>
    </lineage>
</organism>
<reference evidence="2 3" key="1">
    <citation type="submission" date="2023-03" db="EMBL/GenBank/DDBJ databases">
        <title>Isolation and description of six Streptomyces strains from soil environments, able to metabolize different microbial glucans.</title>
        <authorList>
            <person name="Widen T."/>
            <person name="Larsbrink J."/>
        </authorList>
    </citation>
    <scope>NUCLEOTIDE SEQUENCE [LARGE SCALE GENOMIC DNA]</scope>
    <source>
        <strain evidence="2 3">Alt3</strain>
    </source>
</reference>
<name>A0ABY9J6P1_9ACTN</name>
<dbReference type="RefSeq" id="WP_306103163.1">
    <property type="nucleotide sequence ID" value="NZ_CP120983.1"/>
</dbReference>
<proteinExistence type="predicted"/>
<dbReference type="EMBL" id="CP120983">
    <property type="protein sequence ID" value="WLQ63441.1"/>
    <property type="molecule type" value="Genomic_DNA"/>
</dbReference>
<gene>
    <name evidence="2" type="ORF">P8A20_07450</name>
</gene>
<dbReference type="SUPFAM" id="SSF52777">
    <property type="entry name" value="CoA-dependent acyltransferases"/>
    <property type="match status" value="1"/>
</dbReference>
<feature type="transmembrane region" description="Helical" evidence="1">
    <location>
        <begin position="139"/>
        <end position="160"/>
    </location>
</feature>
<keyword evidence="3" id="KW-1185">Reference proteome</keyword>
<keyword evidence="1" id="KW-0812">Transmembrane</keyword>
<evidence type="ECO:0000313" key="2">
    <source>
        <dbReference type="EMBL" id="WLQ63441.1"/>
    </source>
</evidence>
<dbReference type="InterPro" id="IPR023213">
    <property type="entry name" value="CAT-like_dom_sf"/>
</dbReference>
<protein>
    <recommendedName>
        <fullName evidence="4">Condensation domain-containing protein</fullName>
    </recommendedName>
</protein>
<evidence type="ECO:0000256" key="1">
    <source>
        <dbReference type="SAM" id="Phobius"/>
    </source>
</evidence>
<sequence length="466" mass="51135">MSQRSAVTRRELVFHAERGGTFAATWGQRHIRAEIQRFGPVDDWNLRFRCHIPVGTDGPVTVQHALDVIRTLIERHVALRTRFRLDASGGVVEQIVDAGGRIGVDIVAEDDPERCEQALSAHLDATASRRFDLELDMPVRFILGVCGASAYVFGIVVSHVNLDGAGALALVEDLRRIVSGRKPEPVAFDPIAAAAEESGALARARSERARELMRPAILAAADNPLRTPRHAPAVPMVRGAHLNTDSFQSAHDYLGRRLGLFTSGAITIVAAATAVHRVLDAPRAVFKIESGDRWTPATKAYVGHRSQPIYIAVAGDAADAVAEIRGVDRAIFAAARRSSYDPDDMQALIEQVGADSWISFNDVRSVVGKPSSRTARPELANTFLRHDEDAPPTPLEHHDSRAVGAGPLRVQAMIHLWERHQDRPNLSLEADDEYLDTEEISALLREIERTVIDLARAEHAKFETLR</sequence>
<dbReference type="Gene3D" id="3.30.559.10">
    <property type="entry name" value="Chloramphenicol acetyltransferase-like domain"/>
    <property type="match status" value="1"/>
</dbReference>
<keyword evidence="1" id="KW-0472">Membrane</keyword>
<evidence type="ECO:0008006" key="4">
    <source>
        <dbReference type="Google" id="ProtNLM"/>
    </source>
</evidence>
<dbReference type="Gene3D" id="3.30.559.30">
    <property type="entry name" value="Nonribosomal peptide synthetase, condensation domain"/>
    <property type="match status" value="1"/>
</dbReference>
<dbReference type="Proteomes" id="UP001224433">
    <property type="component" value="Chromosome"/>
</dbReference>
<evidence type="ECO:0000313" key="3">
    <source>
        <dbReference type="Proteomes" id="UP001224433"/>
    </source>
</evidence>
<keyword evidence="1" id="KW-1133">Transmembrane helix</keyword>